<dbReference type="Gene3D" id="1.10.287.850">
    <property type="entry name" value="HP0062-like domain"/>
    <property type="match status" value="1"/>
</dbReference>
<name>A0A9P3UYB9_9MYCO</name>
<dbReference type="Proteomes" id="UP001165663">
    <property type="component" value="Unassembled WGS sequence"/>
</dbReference>
<dbReference type="Pfam" id="PF00934">
    <property type="entry name" value="PE"/>
    <property type="match status" value="1"/>
</dbReference>
<dbReference type="InterPro" id="IPR038332">
    <property type="entry name" value="PPE_sf"/>
</dbReference>
<reference evidence="4" key="1">
    <citation type="submission" date="2022-08" db="EMBL/GenBank/DDBJ databases">
        <title>Mycobacterium kiyosense sp. nov., scotochromogenic slow-glowing species isolated from respiratory specimens.</title>
        <authorList>
            <person name="Fukano H."/>
            <person name="Kazumi Y."/>
            <person name="Sakagami N."/>
            <person name="Ato M."/>
            <person name="Mitarai S."/>
            <person name="Hoshino Y."/>
        </authorList>
    </citation>
    <scope>NUCLEOTIDE SEQUENCE</scope>
    <source>
        <strain evidence="4">1413</strain>
        <strain evidence="3">SRL2020-028</strain>
    </source>
</reference>
<protein>
    <recommendedName>
        <fullName evidence="2">PE domain-containing protein</fullName>
    </recommendedName>
</protein>
<evidence type="ECO:0000313" key="4">
    <source>
        <dbReference type="EMBL" id="GLD29162.1"/>
    </source>
</evidence>
<dbReference type="EMBL" id="BRZI01000004">
    <property type="protein sequence ID" value="GLD29162.1"/>
    <property type="molecule type" value="Genomic_DNA"/>
</dbReference>
<dbReference type="Proteomes" id="UP001064782">
    <property type="component" value="Unassembled WGS sequence"/>
</dbReference>
<proteinExistence type="predicted"/>
<evidence type="ECO:0000259" key="2">
    <source>
        <dbReference type="Pfam" id="PF00934"/>
    </source>
</evidence>
<dbReference type="EMBL" id="BRXE01000005">
    <property type="protein sequence ID" value="GLB81614.1"/>
    <property type="molecule type" value="Genomic_DNA"/>
</dbReference>
<evidence type="ECO:0000313" key="5">
    <source>
        <dbReference type="Proteomes" id="UP001064782"/>
    </source>
</evidence>
<dbReference type="InterPro" id="IPR000084">
    <property type="entry name" value="PE-PGRS_N"/>
</dbReference>
<evidence type="ECO:0000256" key="1">
    <source>
        <dbReference type="SAM" id="MobiDB-lite"/>
    </source>
</evidence>
<sequence>MIVAPELVVTAASELAVLRESVGAASAAAAASTTTLLAAGADEVSTAIAEIFAAHGQAYRALSAQAADFHAQFVRALQGAGSSYATAEAANASPMQQALNAVNAPAQALLGRPLVGNGTNGAPGQAGGDGGLLWGNGGNGGAGGGSGHDGDPGLPG</sequence>
<feature type="domain" description="PE" evidence="2">
    <location>
        <begin position="1"/>
        <end position="91"/>
    </location>
</feature>
<feature type="region of interest" description="Disordered" evidence="1">
    <location>
        <begin position="120"/>
        <end position="156"/>
    </location>
</feature>
<comment type="caution">
    <text evidence="4">The sequence shown here is derived from an EMBL/GenBank/DDBJ whole genome shotgun (WGS) entry which is preliminary data.</text>
</comment>
<keyword evidence="5" id="KW-1185">Reference proteome</keyword>
<evidence type="ECO:0000313" key="3">
    <source>
        <dbReference type="EMBL" id="GLB81614.1"/>
    </source>
</evidence>
<dbReference type="SUPFAM" id="SSF140459">
    <property type="entry name" value="PE/PPE dimer-like"/>
    <property type="match status" value="1"/>
</dbReference>
<feature type="compositionally biased region" description="Gly residues" evidence="1">
    <location>
        <begin position="120"/>
        <end position="147"/>
    </location>
</feature>
<dbReference type="AlphaFoldDB" id="A0A9P3UYB9"/>
<accession>A0A9P3UYB9</accession>
<organism evidence="4 5">
    <name type="scientific">Mycobacterium kiyosense</name>
    <dbReference type="NCBI Taxonomy" id="2871094"/>
    <lineage>
        <taxon>Bacteria</taxon>
        <taxon>Bacillati</taxon>
        <taxon>Actinomycetota</taxon>
        <taxon>Actinomycetes</taxon>
        <taxon>Mycobacteriales</taxon>
        <taxon>Mycobacteriaceae</taxon>
        <taxon>Mycobacterium</taxon>
    </lineage>
</organism>
<gene>
    <name evidence="4" type="ORF">Mkiyose1413_10450</name>
    <name evidence="3" type="ORF">SRL2020028_08700</name>
</gene>